<reference evidence="3" key="1">
    <citation type="submission" date="2020-10" db="EMBL/GenBank/DDBJ databases">
        <title>Dehalococcoides mccartyi of a TCE/Cr reducing biochatode.</title>
        <authorList>
            <person name="Matturro B."/>
        </authorList>
    </citation>
    <scope>NUCLEOTIDE SEQUENCE</scope>
    <source>
        <strain evidence="3">Bin4</strain>
    </source>
</reference>
<dbReference type="InterPro" id="IPR013762">
    <property type="entry name" value="Integrase-like_cat_sf"/>
</dbReference>
<dbReference type="SUPFAM" id="SSF56349">
    <property type="entry name" value="DNA breaking-rejoining enzymes"/>
    <property type="match status" value="1"/>
</dbReference>
<protein>
    <submittedName>
        <fullName evidence="3">Tyrosine-type recombinase/integrase</fullName>
    </submittedName>
</protein>
<dbReference type="EMBL" id="JADIIN010000017">
    <property type="protein sequence ID" value="MBF4468135.1"/>
    <property type="molecule type" value="Genomic_DNA"/>
</dbReference>
<sequence length="372" mass="44041">MISKDIKLKQMFLRKDLSKTRKHHYIKTLDEMFEITGKTPTQLINEAKEDEQPYLVNGMLRIRDIDDRKITTYFYDYYQYLLDRKLCNSTIDGKLKTLRAFYRENNVALPKTIEINVPIKIIREGDIPNLEDIKLAVDNSSIRNKAILLLMASTGIRSSDIRNFKVSDFTRATSEYHNSNCIEDLLDSSYKDIVPCWDFIPKKTRKTNNICITFNTPEATEAIINYLKTRDNLQEDDYLFLSQYHRQIGSHGIIWMFTELNDKFFHRNEEGNRFFHAHALRKFFISTIKHYTSDYKKSKILSGHAVTRIEVAYEEIKKSIMKEFYMQLIPHLSIRDTKVRTMKSKEYTELKNKLNQQIDENKLLIEKLGQKI</sequence>
<name>A0A843AGE0_METAZ</name>
<proteinExistence type="predicted"/>
<dbReference type="Proteomes" id="UP000658733">
    <property type="component" value="Unassembled WGS sequence"/>
</dbReference>
<evidence type="ECO:0000313" key="4">
    <source>
        <dbReference type="Proteomes" id="UP000658733"/>
    </source>
</evidence>
<dbReference type="InterPro" id="IPR011010">
    <property type="entry name" value="DNA_brk_join_enz"/>
</dbReference>
<gene>
    <name evidence="3" type="ORF">ISP01_01890</name>
</gene>
<dbReference type="InterPro" id="IPR002104">
    <property type="entry name" value="Integrase_catalytic"/>
</dbReference>
<dbReference type="Pfam" id="PF00589">
    <property type="entry name" value="Phage_integrase"/>
    <property type="match status" value="1"/>
</dbReference>
<evidence type="ECO:0000259" key="2">
    <source>
        <dbReference type="PROSITE" id="PS51898"/>
    </source>
</evidence>
<evidence type="ECO:0000313" key="3">
    <source>
        <dbReference type="EMBL" id="MBF4468135.1"/>
    </source>
</evidence>
<dbReference type="AlphaFoldDB" id="A0A843AGE0"/>
<dbReference type="GO" id="GO:0015074">
    <property type="term" value="P:DNA integration"/>
    <property type="evidence" value="ECO:0007669"/>
    <property type="project" value="InterPro"/>
</dbReference>
<dbReference type="GO" id="GO:0006310">
    <property type="term" value="P:DNA recombination"/>
    <property type="evidence" value="ECO:0007669"/>
    <property type="project" value="UniProtKB-KW"/>
</dbReference>
<accession>A0A843AGE0</accession>
<dbReference type="PROSITE" id="PS51898">
    <property type="entry name" value="TYR_RECOMBINASE"/>
    <property type="match status" value="1"/>
</dbReference>
<dbReference type="RefSeq" id="WP_278521868.1">
    <property type="nucleotide sequence ID" value="NZ_JADIIN010000017.1"/>
</dbReference>
<keyword evidence="1" id="KW-0233">DNA recombination</keyword>
<organism evidence="3 4">
    <name type="scientific">Methanobrevibacter arboriphilus</name>
    <dbReference type="NCBI Taxonomy" id="39441"/>
    <lineage>
        <taxon>Archaea</taxon>
        <taxon>Methanobacteriati</taxon>
        <taxon>Methanobacteriota</taxon>
        <taxon>Methanomada group</taxon>
        <taxon>Methanobacteria</taxon>
        <taxon>Methanobacteriales</taxon>
        <taxon>Methanobacteriaceae</taxon>
        <taxon>Methanobrevibacter</taxon>
    </lineage>
</organism>
<dbReference type="Gene3D" id="1.10.443.10">
    <property type="entry name" value="Intergrase catalytic core"/>
    <property type="match status" value="1"/>
</dbReference>
<evidence type="ECO:0000256" key="1">
    <source>
        <dbReference type="ARBA" id="ARBA00023172"/>
    </source>
</evidence>
<dbReference type="GO" id="GO:0003677">
    <property type="term" value="F:DNA binding"/>
    <property type="evidence" value="ECO:0007669"/>
    <property type="project" value="InterPro"/>
</dbReference>
<comment type="caution">
    <text evidence="3">The sequence shown here is derived from an EMBL/GenBank/DDBJ whole genome shotgun (WGS) entry which is preliminary data.</text>
</comment>
<feature type="domain" description="Tyr recombinase" evidence="2">
    <location>
        <begin position="117"/>
        <end position="326"/>
    </location>
</feature>